<feature type="non-terminal residue" evidence="1">
    <location>
        <position position="59"/>
    </location>
</feature>
<sequence>PENHISIKPYTDPKDRQDRSLERLLPILIEIARHNYNVPALLGQFEGMSGEEIADEYRS</sequence>
<protein>
    <recommendedName>
        <fullName evidence="3">Phosphoenolpyruvate carboxylase</fullName>
    </recommendedName>
</protein>
<feature type="non-terminal residue" evidence="1">
    <location>
        <position position="1"/>
    </location>
</feature>
<evidence type="ECO:0000313" key="1">
    <source>
        <dbReference type="EMBL" id="GMI24400.1"/>
    </source>
</evidence>
<gene>
    <name evidence="1" type="ORF">TeGR_g3134</name>
</gene>
<proteinExistence type="predicted"/>
<comment type="caution">
    <text evidence="1">The sequence shown here is derived from an EMBL/GenBank/DDBJ whole genome shotgun (WGS) entry which is preliminary data.</text>
</comment>
<dbReference type="EMBL" id="BRYB01004021">
    <property type="protein sequence ID" value="GMI24400.1"/>
    <property type="molecule type" value="Genomic_DNA"/>
</dbReference>
<evidence type="ECO:0008006" key="3">
    <source>
        <dbReference type="Google" id="ProtNLM"/>
    </source>
</evidence>
<name>A0ABQ6MDQ0_9STRA</name>
<evidence type="ECO:0000313" key="2">
    <source>
        <dbReference type="Proteomes" id="UP001165060"/>
    </source>
</evidence>
<reference evidence="1 2" key="1">
    <citation type="journal article" date="2023" name="Commun. Biol.">
        <title>Genome analysis of Parmales, the sister group of diatoms, reveals the evolutionary specialization of diatoms from phago-mixotrophs to photoautotrophs.</title>
        <authorList>
            <person name="Ban H."/>
            <person name="Sato S."/>
            <person name="Yoshikawa S."/>
            <person name="Yamada K."/>
            <person name="Nakamura Y."/>
            <person name="Ichinomiya M."/>
            <person name="Sato N."/>
            <person name="Blanc-Mathieu R."/>
            <person name="Endo H."/>
            <person name="Kuwata A."/>
            <person name="Ogata H."/>
        </authorList>
    </citation>
    <scope>NUCLEOTIDE SEQUENCE [LARGE SCALE GENOMIC DNA]</scope>
</reference>
<dbReference type="Proteomes" id="UP001165060">
    <property type="component" value="Unassembled WGS sequence"/>
</dbReference>
<organism evidence="1 2">
    <name type="scientific">Tetraparma gracilis</name>
    <dbReference type="NCBI Taxonomy" id="2962635"/>
    <lineage>
        <taxon>Eukaryota</taxon>
        <taxon>Sar</taxon>
        <taxon>Stramenopiles</taxon>
        <taxon>Ochrophyta</taxon>
        <taxon>Bolidophyceae</taxon>
        <taxon>Parmales</taxon>
        <taxon>Triparmaceae</taxon>
        <taxon>Tetraparma</taxon>
    </lineage>
</organism>
<accession>A0ABQ6MDQ0</accession>
<keyword evidence="2" id="KW-1185">Reference proteome</keyword>